<dbReference type="HOGENOM" id="CLU_268631_0_0_1"/>
<protein>
    <submittedName>
        <fullName evidence="2">Uncharacterized protein</fullName>
    </submittedName>
</protein>
<proteinExistence type="predicted"/>
<feature type="region of interest" description="Disordered" evidence="1">
    <location>
        <begin position="150"/>
        <end position="197"/>
    </location>
</feature>
<feature type="compositionally biased region" description="Polar residues" evidence="1">
    <location>
        <begin position="164"/>
        <end position="177"/>
    </location>
</feature>
<dbReference type="AlphaFoldDB" id="A0A0C9Z4U9"/>
<name>A0A0C9Z4U9_9AGAM</name>
<reference evidence="3" key="2">
    <citation type="submission" date="2015-01" db="EMBL/GenBank/DDBJ databases">
        <title>Evolutionary Origins and Diversification of the Mycorrhizal Mutualists.</title>
        <authorList>
            <consortium name="DOE Joint Genome Institute"/>
            <consortium name="Mycorrhizal Genomics Consortium"/>
            <person name="Kohler A."/>
            <person name="Kuo A."/>
            <person name="Nagy L.G."/>
            <person name="Floudas D."/>
            <person name="Copeland A."/>
            <person name="Barry K.W."/>
            <person name="Cichocki N."/>
            <person name="Veneault-Fourrey C."/>
            <person name="LaButti K."/>
            <person name="Lindquist E.A."/>
            <person name="Lipzen A."/>
            <person name="Lundell T."/>
            <person name="Morin E."/>
            <person name="Murat C."/>
            <person name="Riley R."/>
            <person name="Ohm R."/>
            <person name="Sun H."/>
            <person name="Tunlid A."/>
            <person name="Henrissat B."/>
            <person name="Grigoriev I.V."/>
            <person name="Hibbett D.S."/>
            <person name="Martin F."/>
        </authorList>
    </citation>
    <scope>NUCLEOTIDE SEQUENCE [LARGE SCALE GENOMIC DNA]</scope>
    <source>
        <strain evidence="3">441</strain>
    </source>
</reference>
<feature type="compositionally biased region" description="Acidic residues" evidence="1">
    <location>
        <begin position="1122"/>
        <end position="1136"/>
    </location>
</feature>
<organism evidence="2 3">
    <name type="scientific">Pisolithus microcarpus 441</name>
    <dbReference type="NCBI Taxonomy" id="765257"/>
    <lineage>
        <taxon>Eukaryota</taxon>
        <taxon>Fungi</taxon>
        <taxon>Dikarya</taxon>
        <taxon>Basidiomycota</taxon>
        <taxon>Agaricomycotina</taxon>
        <taxon>Agaricomycetes</taxon>
        <taxon>Agaricomycetidae</taxon>
        <taxon>Boletales</taxon>
        <taxon>Sclerodermatineae</taxon>
        <taxon>Pisolithaceae</taxon>
        <taxon>Pisolithus</taxon>
    </lineage>
</organism>
<feature type="region of interest" description="Disordered" evidence="1">
    <location>
        <begin position="1011"/>
        <end position="1044"/>
    </location>
</feature>
<keyword evidence="3" id="KW-1185">Reference proteome</keyword>
<evidence type="ECO:0000313" key="2">
    <source>
        <dbReference type="EMBL" id="KIK24126.1"/>
    </source>
</evidence>
<feature type="region of interest" description="Disordered" evidence="1">
    <location>
        <begin position="1099"/>
        <end position="1178"/>
    </location>
</feature>
<sequence>MSSNTNTITNNSMQLVEDNNITNNMQVVIEESNNTNNMQVVIEDTNTSNMQCDDNSTDKNNNNSVVENKEESTKENDKDIILKQLMPDPSMGPSVAEELAAVINSAGDQQQSVLAMHKKAKKSIKSRAQGSQDKIQMEVQGNVAAVKRGLEPDSEEEVTGEMARNTTDATEMQSVDNGSLAKSKYKCSKHARDQDQSMARREPVLVVNRVREMAVVQQPEDDMEEQGAQVQPRRRQSLFPRGDNLIPNIKVTEPTEADELKFAVETAIADVTLGYALMTVIHDQADQRCDLNRGPILKLREYNPRPINDKYLAQLKKSIGARGLQSKTQILLCKYILDVFTFLAAPVEVKILGLTIDAAEKEEKDVEKQCRKVARAMMAEARASTYFAWGLVDDFAEKSLMIWADVMKSSKHDHPWRLWGLKDRASRELWNNLLDKYWRRLLSEGMSMGHEIQVNKDTSPDDRIQVAFKNKLEWVRGGHLLDTTYPLSFGSMPLGNRLMFNNIQRLFTDLTSTPKLDLSLAIKEVVSWVEPFVTLSSMQRGDRVWRDYMRAMTANMMRCGKSIGIVALVTDFFITERPKLQVFTKYLASVQEQVKVYDASNLHTELLEKKFLERLQKIINQYHEQVESWSRATPVPTYLRPEPNQTVSFENLTEQQEKVAQGIIQMMRVTAFPKDHYKGMEQLVKALAPMTLNEASRQLLLATEVGWALRHKLANIMQGCRGAQQHWVWYDGIQDRPYCKNGLDASDEMSCMDIGETRDNWANRITMESELFAQNKRKVKELQKILFSNQLGLLNNGALPEDLWLAADTMLKCIVRESERHIGRLSIPLQDIMGVDWTDQALEDYGVKMPPMATQNEVKMYWGVKQGADLEPLRNIGTFKQTDKQMVNMECIASAKVKRKEEKEIKEVEKATLFVPRDRESVKLQAKMARLKKKEAEEKANCQVADFDKRMVEEEQQQQQVLSAGPYKRTGENLRALKFSKVKRGHKRAKSSGLLKQTVLNTWVIYAEEDESGDMDVDDMSKQQQQSSEPEGDNTSSSSEVVARNKRLSLTEVHYSKEEFQVHQMVKNFVSTEAKLSRGNPSSDESEDTEDGYEAAFIDDSTQKGQESSEENESKATAEATDSSDDSDTDIDGSEEGDGKSMEDISQLPKNDGNGGRELTEIDTSTDSSQDDGYGTSLINTMTRVPESMLKECQEAMNTVDAEGISQRMSHFSMDAEGQDK</sequence>
<dbReference type="Proteomes" id="UP000054018">
    <property type="component" value="Unassembled WGS sequence"/>
</dbReference>
<evidence type="ECO:0000256" key="1">
    <source>
        <dbReference type="SAM" id="MobiDB-lite"/>
    </source>
</evidence>
<dbReference type="EMBL" id="KN833719">
    <property type="protein sequence ID" value="KIK24126.1"/>
    <property type="molecule type" value="Genomic_DNA"/>
</dbReference>
<feature type="compositionally biased region" description="Polar residues" evidence="1">
    <location>
        <begin position="1022"/>
        <end position="1040"/>
    </location>
</feature>
<accession>A0A0C9Z4U9</accession>
<dbReference type="OrthoDB" id="2692192at2759"/>
<feature type="region of interest" description="Disordered" evidence="1">
    <location>
        <begin position="47"/>
        <end position="75"/>
    </location>
</feature>
<reference evidence="2 3" key="1">
    <citation type="submission" date="2014-04" db="EMBL/GenBank/DDBJ databases">
        <authorList>
            <consortium name="DOE Joint Genome Institute"/>
            <person name="Kuo A."/>
            <person name="Kohler A."/>
            <person name="Costa M.D."/>
            <person name="Nagy L.G."/>
            <person name="Floudas D."/>
            <person name="Copeland A."/>
            <person name="Barry K.W."/>
            <person name="Cichocki N."/>
            <person name="Veneault-Fourrey C."/>
            <person name="LaButti K."/>
            <person name="Lindquist E.A."/>
            <person name="Lipzen A."/>
            <person name="Lundell T."/>
            <person name="Morin E."/>
            <person name="Murat C."/>
            <person name="Sun H."/>
            <person name="Tunlid A."/>
            <person name="Henrissat B."/>
            <person name="Grigoriev I.V."/>
            <person name="Hibbett D.S."/>
            <person name="Martin F."/>
            <person name="Nordberg H.P."/>
            <person name="Cantor M.N."/>
            <person name="Hua S.X."/>
        </authorList>
    </citation>
    <scope>NUCLEOTIDE SEQUENCE [LARGE SCALE GENOMIC DNA]</scope>
    <source>
        <strain evidence="2 3">441</strain>
    </source>
</reference>
<gene>
    <name evidence="2" type="ORF">PISMIDRAFT_646616</name>
</gene>
<evidence type="ECO:0000313" key="3">
    <source>
        <dbReference type="Proteomes" id="UP000054018"/>
    </source>
</evidence>